<dbReference type="OrthoDB" id="4618973at2"/>
<evidence type="ECO:0000313" key="1">
    <source>
        <dbReference type="EMBL" id="GED96674.1"/>
    </source>
</evidence>
<gene>
    <name evidence="1" type="ORF">nbrc107697_07130</name>
</gene>
<dbReference type="AlphaFoldDB" id="A0A7M3SVK0"/>
<organism evidence="1 2">
    <name type="scientific">Gordonia crocea</name>
    <dbReference type="NCBI Taxonomy" id="589162"/>
    <lineage>
        <taxon>Bacteria</taxon>
        <taxon>Bacillati</taxon>
        <taxon>Actinomycetota</taxon>
        <taxon>Actinomycetes</taxon>
        <taxon>Mycobacteriales</taxon>
        <taxon>Gordoniaceae</taxon>
        <taxon>Gordonia</taxon>
    </lineage>
</organism>
<evidence type="ECO:0000313" key="2">
    <source>
        <dbReference type="Proteomes" id="UP000444980"/>
    </source>
</evidence>
<dbReference type="EMBL" id="BJOU01000001">
    <property type="protein sequence ID" value="GED96674.1"/>
    <property type="molecule type" value="Genomic_DNA"/>
</dbReference>
<dbReference type="InterPro" id="IPR019587">
    <property type="entry name" value="Polyketide_cyclase/dehydratase"/>
</dbReference>
<dbReference type="RefSeq" id="WP_161926110.1">
    <property type="nucleotide sequence ID" value="NZ_BJOU01000001.1"/>
</dbReference>
<dbReference type="CDD" id="cd07812">
    <property type="entry name" value="SRPBCC"/>
    <property type="match status" value="1"/>
</dbReference>
<accession>A0A7M3SVK0</accession>
<dbReference type="InterPro" id="IPR023393">
    <property type="entry name" value="START-like_dom_sf"/>
</dbReference>
<comment type="caution">
    <text evidence="1">The sequence shown here is derived from an EMBL/GenBank/DDBJ whole genome shotgun (WGS) entry which is preliminary data.</text>
</comment>
<dbReference type="SUPFAM" id="SSF55961">
    <property type="entry name" value="Bet v1-like"/>
    <property type="match status" value="1"/>
</dbReference>
<dbReference type="Pfam" id="PF10604">
    <property type="entry name" value="Polyketide_cyc2"/>
    <property type="match status" value="1"/>
</dbReference>
<proteinExistence type="predicted"/>
<sequence length="156" mass="17328">MPEATQLIEASVKIDATPQTVWSVVSDLRRMGEWSPQCVKMFIRGDEVGVGTRTINLNRKGALAWPTTAKVVRFDKDRAIAWRVTENHTVWSYEITPDGDGVQLTERREAPGGQVTAVSATLTKWLLGGREDFEVELREGMAESLKRIKQAAEAAS</sequence>
<reference evidence="2" key="1">
    <citation type="submission" date="2019-06" db="EMBL/GenBank/DDBJ databases">
        <title>Gordonia isolated from sludge of a wastewater treatment plant.</title>
        <authorList>
            <person name="Tamura T."/>
            <person name="Aoyama K."/>
            <person name="Kang Y."/>
            <person name="Saito S."/>
            <person name="Akiyama N."/>
            <person name="Yazawa K."/>
            <person name="Gonoi T."/>
            <person name="Mikami Y."/>
        </authorList>
    </citation>
    <scope>NUCLEOTIDE SEQUENCE [LARGE SCALE GENOMIC DNA]</scope>
    <source>
        <strain evidence="2">NBRC 107697</strain>
    </source>
</reference>
<name>A0A7M3SVK0_9ACTN</name>
<protein>
    <submittedName>
        <fullName evidence="1">Polyketide cyclase</fullName>
    </submittedName>
</protein>
<dbReference type="Gene3D" id="3.30.530.20">
    <property type="match status" value="1"/>
</dbReference>
<keyword evidence="2" id="KW-1185">Reference proteome</keyword>
<dbReference type="Proteomes" id="UP000444980">
    <property type="component" value="Unassembled WGS sequence"/>
</dbReference>